<keyword evidence="2" id="KW-1133">Transmembrane helix</keyword>
<sequence length="290" mass="30425">MSTPTPPNSDPMLDREERELASLYRQLPAIEPDAALDARVLDAARRAVAPKPQRRTYRGLFVAFGSAASLVMAAGLTWYMHSNGQDTVTRTQAPAALQEKAAKPAAPTAAGAADSKRQVIAVRILPGERHAPAAAPPPPAAAAPKAKVLANQVPRGRESNAADRAPTPSTMAASDAMEERLVIPVRVLPADKTSRQAAAIAQPAPTASAEPQVAGRTQSEILPGTASPKKATTPPAAKRLIDEARLALARNDKSRARQLVRAITERFPGAPLPSDLVPYAPSPSNGTEPQ</sequence>
<feature type="region of interest" description="Disordered" evidence="1">
    <location>
        <begin position="155"/>
        <end position="175"/>
    </location>
</feature>
<evidence type="ECO:0000313" key="4">
    <source>
        <dbReference type="Proteomes" id="UP000541636"/>
    </source>
</evidence>
<dbReference type="RefSeq" id="WP_168609252.1">
    <property type="nucleotide sequence ID" value="NZ_JAAZQD010000003.1"/>
</dbReference>
<evidence type="ECO:0000313" key="3">
    <source>
        <dbReference type="EMBL" id="NKZ39180.1"/>
    </source>
</evidence>
<keyword evidence="2" id="KW-0472">Membrane</keyword>
<reference evidence="3 4" key="1">
    <citation type="journal article" date="2017" name="Int. J. Syst. Evol. Microbiol.">
        <title>Oleiagrimonas citrea sp. nov., a marine bacterium isolated from tidal flat sediment and emended description of the genus Oleiagrimonas Fang et al. 2015 and Oleiagrimonas soli.</title>
        <authorList>
            <person name="Yang S.H."/>
            <person name="Seo H.S."/>
            <person name="Seong C.N."/>
            <person name="Kwon K.K."/>
        </authorList>
    </citation>
    <scope>NUCLEOTIDE SEQUENCE [LARGE SCALE GENOMIC DNA]</scope>
    <source>
        <strain evidence="3 4">MEBiC09124</strain>
    </source>
</reference>
<organism evidence="3 4">
    <name type="scientific">Oleiagrimonas citrea</name>
    <dbReference type="NCBI Taxonomy" id="1665687"/>
    <lineage>
        <taxon>Bacteria</taxon>
        <taxon>Pseudomonadati</taxon>
        <taxon>Pseudomonadota</taxon>
        <taxon>Gammaproteobacteria</taxon>
        <taxon>Lysobacterales</taxon>
        <taxon>Rhodanobacteraceae</taxon>
        <taxon>Oleiagrimonas</taxon>
    </lineage>
</organism>
<evidence type="ECO:0000256" key="2">
    <source>
        <dbReference type="SAM" id="Phobius"/>
    </source>
</evidence>
<accession>A0A846ZNP4</accession>
<comment type="caution">
    <text evidence="3">The sequence shown here is derived from an EMBL/GenBank/DDBJ whole genome shotgun (WGS) entry which is preliminary data.</text>
</comment>
<gene>
    <name evidence="3" type="ORF">HF690_09485</name>
</gene>
<dbReference type="AlphaFoldDB" id="A0A846ZNP4"/>
<feature type="transmembrane region" description="Helical" evidence="2">
    <location>
        <begin position="60"/>
        <end position="80"/>
    </location>
</feature>
<feature type="region of interest" description="Disordered" evidence="1">
    <location>
        <begin position="265"/>
        <end position="290"/>
    </location>
</feature>
<protein>
    <submittedName>
        <fullName evidence="3">Uncharacterized protein</fullName>
    </submittedName>
</protein>
<name>A0A846ZNP4_9GAMM</name>
<dbReference type="EMBL" id="JAAZQD010000003">
    <property type="protein sequence ID" value="NKZ39180.1"/>
    <property type="molecule type" value="Genomic_DNA"/>
</dbReference>
<keyword evidence="4" id="KW-1185">Reference proteome</keyword>
<feature type="compositionally biased region" description="Low complexity" evidence="1">
    <location>
        <begin position="195"/>
        <end position="209"/>
    </location>
</feature>
<dbReference type="Proteomes" id="UP000541636">
    <property type="component" value="Unassembled WGS sequence"/>
</dbReference>
<evidence type="ECO:0000256" key="1">
    <source>
        <dbReference type="SAM" id="MobiDB-lite"/>
    </source>
</evidence>
<feature type="region of interest" description="Disordered" evidence="1">
    <location>
        <begin position="194"/>
        <end position="237"/>
    </location>
</feature>
<proteinExistence type="predicted"/>
<feature type="compositionally biased region" description="Low complexity" evidence="1">
    <location>
        <begin position="225"/>
        <end position="237"/>
    </location>
</feature>
<keyword evidence="2" id="KW-0812">Transmembrane</keyword>